<proteinExistence type="predicted"/>
<keyword evidence="2" id="KW-1185">Reference proteome</keyword>
<reference evidence="1" key="1">
    <citation type="submission" date="2022-07" db="EMBL/GenBank/DDBJ databases">
        <title>Arcobacter roscoffensis sp. nov., a marine bacterium isolated from coastal seawater collected from Roscoff, France.</title>
        <authorList>
            <person name="Pascual J."/>
            <person name="Lepeaux C."/>
            <person name="Methner A."/>
            <person name="Overmann J."/>
        </authorList>
    </citation>
    <scope>NUCLEOTIDE SEQUENCE</scope>
    <source>
        <strain evidence="1">ARW1-2F2</strain>
    </source>
</reference>
<dbReference type="EMBL" id="CP100595">
    <property type="protein sequence ID" value="UTJ05592.1"/>
    <property type="molecule type" value="Genomic_DNA"/>
</dbReference>
<sequence length="138" mass="16778">MRKKNAKSFNSFFWRIFGVNKRVFQPSDIFDIERDKTADRQRYESFLIDMNILPIEKNKFEMLELAIFQHVMHEASRKNENITFYIQQLNLIICNYKMILKVPLGIKNKYLYNINVLAFNIALILEHMKYKKYNTHYI</sequence>
<accession>A0ABY5E278</accession>
<dbReference type="Proteomes" id="UP001060012">
    <property type="component" value="Chromosome"/>
</dbReference>
<dbReference type="RefSeq" id="WP_254575773.1">
    <property type="nucleotide sequence ID" value="NZ_CP100595.1"/>
</dbReference>
<evidence type="ECO:0000313" key="2">
    <source>
        <dbReference type="Proteomes" id="UP001060012"/>
    </source>
</evidence>
<gene>
    <name evidence="1" type="ORF">NJU99_09970</name>
</gene>
<evidence type="ECO:0000313" key="1">
    <source>
        <dbReference type="EMBL" id="UTJ05592.1"/>
    </source>
</evidence>
<protein>
    <submittedName>
        <fullName evidence="1">Uncharacterized protein</fullName>
    </submittedName>
</protein>
<name>A0ABY5E278_9BACT</name>
<organism evidence="1 2">
    <name type="scientific">Arcobacter roscoffensis</name>
    <dbReference type="NCBI Taxonomy" id="2961520"/>
    <lineage>
        <taxon>Bacteria</taxon>
        <taxon>Pseudomonadati</taxon>
        <taxon>Campylobacterota</taxon>
        <taxon>Epsilonproteobacteria</taxon>
        <taxon>Campylobacterales</taxon>
        <taxon>Arcobacteraceae</taxon>
        <taxon>Arcobacter</taxon>
    </lineage>
</organism>